<evidence type="ECO:0000313" key="1">
    <source>
        <dbReference type="EMBL" id="RHZ82025.1"/>
    </source>
</evidence>
<comment type="caution">
    <text evidence="1">The sequence shown here is derived from an EMBL/GenBank/DDBJ whole genome shotgun (WGS) entry which is preliminary data.</text>
</comment>
<name>A0A397J152_9GLOM</name>
<gene>
    <name evidence="1" type="ORF">Glove_114g28</name>
</gene>
<sequence>MSNNYSESFLIPIHSFKHLLNFAETLPTFAVQIFGICVNAAQHKLKICGTAWNQQYWILEKISIKSKITNILFLYIDPIPIKTEDIEILKSDESNNGRRPILSNNNVDRKVNIRIAIPTEIVAYFAAFSNASVNIAVLLNEMNNN</sequence>
<dbReference type="EMBL" id="PQFF01000106">
    <property type="protein sequence ID" value="RHZ82025.1"/>
    <property type="molecule type" value="Genomic_DNA"/>
</dbReference>
<evidence type="ECO:0000313" key="2">
    <source>
        <dbReference type="Proteomes" id="UP000266861"/>
    </source>
</evidence>
<dbReference type="Proteomes" id="UP000266861">
    <property type="component" value="Unassembled WGS sequence"/>
</dbReference>
<dbReference type="AlphaFoldDB" id="A0A397J152"/>
<reference evidence="1 2" key="1">
    <citation type="submission" date="2018-08" db="EMBL/GenBank/DDBJ databases">
        <title>Genome and evolution of the arbuscular mycorrhizal fungus Diversispora epigaea (formerly Glomus versiforme) and its bacterial endosymbionts.</title>
        <authorList>
            <person name="Sun X."/>
            <person name="Fei Z."/>
            <person name="Harrison M."/>
        </authorList>
    </citation>
    <scope>NUCLEOTIDE SEQUENCE [LARGE SCALE GENOMIC DNA]</scope>
    <source>
        <strain evidence="1 2">IT104</strain>
    </source>
</reference>
<protein>
    <submittedName>
        <fullName evidence="1">Uncharacterized protein</fullName>
    </submittedName>
</protein>
<accession>A0A397J152</accession>
<proteinExistence type="predicted"/>
<organism evidence="1 2">
    <name type="scientific">Diversispora epigaea</name>
    <dbReference type="NCBI Taxonomy" id="1348612"/>
    <lineage>
        <taxon>Eukaryota</taxon>
        <taxon>Fungi</taxon>
        <taxon>Fungi incertae sedis</taxon>
        <taxon>Mucoromycota</taxon>
        <taxon>Glomeromycotina</taxon>
        <taxon>Glomeromycetes</taxon>
        <taxon>Diversisporales</taxon>
        <taxon>Diversisporaceae</taxon>
        <taxon>Diversispora</taxon>
    </lineage>
</organism>
<keyword evidence="2" id="KW-1185">Reference proteome</keyword>